<keyword evidence="3" id="KW-1185">Reference proteome</keyword>
<organism evidence="2 3">
    <name type="scientific">Streptomyces griseorubiginosus</name>
    <dbReference type="NCBI Taxonomy" id="67304"/>
    <lineage>
        <taxon>Bacteria</taxon>
        <taxon>Bacillati</taxon>
        <taxon>Actinomycetota</taxon>
        <taxon>Actinomycetes</taxon>
        <taxon>Kitasatosporales</taxon>
        <taxon>Streptomycetaceae</taxon>
        <taxon>Streptomyces</taxon>
    </lineage>
</organism>
<name>A0A117P8T5_9ACTN</name>
<dbReference type="AlphaFoldDB" id="A0A117P8T5"/>
<protein>
    <recommendedName>
        <fullName evidence="4">DUF3592 domain-containing protein</fullName>
    </recommendedName>
</protein>
<sequence>MDAKLLLLTLCTGVGLGFLLLAVRQLLTVARLWVRGVLVTGTVIPRVAGDPRRSGLVLFTDHLGRPVVVDTGAYGPLRGLPEVGGTVPVCYPRNRPTAARLWTPRYLLSPALGWFLTSTVVFACGTRLTR</sequence>
<evidence type="ECO:0008006" key="4">
    <source>
        <dbReference type="Google" id="ProtNLM"/>
    </source>
</evidence>
<keyword evidence="1" id="KW-1133">Transmembrane helix</keyword>
<keyword evidence="1" id="KW-0472">Membrane</keyword>
<feature type="transmembrane region" description="Helical" evidence="1">
    <location>
        <begin position="111"/>
        <end position="129"/>
    </location>
</feature>
<dbReference type="Proteomes" id="UP000054375">
    <property type="component" value="Unassembled WGS sequence"/>
</dbReference>
<dbReference type="EMBL" id="LMWV01000020">
    <property type="protein sequence ID" value="KUN64140.1"/>
    <property type="molecule type" value="Genomic_DNA"/>
</dbReference>
<accession>A0A117P8T5</accession>
<reference evidence="2 3" key="1">
    <citation type="submission" date="2015-10" db="EMBL/GenBank/DDBJ databases">
        <title>Draft genome sequence of Streptomyces griseorubiginosus DSM 40469, type strain for the species Streptomyces griseorubiginosus.</title>
        <authorList>
            <person name="Ruckert C."/>
            <person name="Winkler A."/>
            <person name="Kalinowski J."/>
            <person name="Kampfer P."/>
            <person name="Glaeser S."/>
        </authorList>
    </citation>
    <scope>NUCLEOTIDE SEQUENCE [LARGE SCALE GENOMIC DNA]</scope>
    <source>
        <strain evidence="2 3">DSM 40469</strain>
    </source>
</reference>
<evidence type="ECO:0000313" key="3">
    <source>
        <dbReference type="Proteomes" id="UP000054375"/>
    </source>
</evidence>
<proteinExistence type="predicted"/>
<dbReference type="RefSeq" id="WP_062026374.1">
    <property type="nucleotide sequence ID" value="NZ_JBEYRZ010000014.1"/>
</dbReference>
<gene>
    <name evidence="2" type="ORF">AQJ54_24170</name>
</gene>
<evidence type="ECO:0000313" key="2">
    <source>
        <dbReference type="EMBL" id="KUN64140.1"/>
    </source>
</evidence>
<comment type="caution">
    <text evidence="2">The sequence shown here is derived from an EMBL/GenBank/DDBJ whole genome shotgun (WGS) entry which is preliminary data.</text>
</comment>
<evidence type="ECO:0000256" key="1">
    <source>
        <dbReference type="SAM" id="Phobius"/>
    </source>
</evidence>
<accession>A0A117R0I1</accession>
<keyword evidence="1" id="KW-0812">Transmembrane</keyword>